<dbReference type="InterPro" id="IPR037171">
    <property type="entry name" value="NagB/RpiA_transferase-like"/>
</dbReference>
<dbReference type="GO" id="GO:0004342">
    <property type="term" value="F:glucosamine-6-phosphate deaminase activity"/>
    <property type="evidence" value="ECO:0007669"/>
    <property type="project" value="UniProtKB-EC"/>
</dbReference>
<dbReference type="EMBL" id="UZAK01011788">
    <property type="protein sequence ID" value="VDP00516.1"/>
    <property type="molecule type" value="Genomic_DNA"/>
</dbReference>
<accession>A0A183JTM2</accession>
<dbReference type="AlphaFoldDB" id="A0A183JTM2"/>
<keyword evidence="3" id="KW-1185">Reference proteome</keyword>
<dbReference type="GO" id="GO:0006046">
    <property type="term" value="P:N-acetylglucosamine catabolic process"/>
    <property type="evidence" value="ECO:0007669"/>
    <property type="project" value="TreeGrafter"/>
</dbReference>
<organism evidence="4">
    <name type="scientific">Schistosoma curassoni</name>
    <dbReference type="NCBI Taxonomy" id="6186"/>
    <lineage>
        <taxon>Eukaryota</taxon>
        <taxon>Metazoa</taxon>
        <taxon>Spiralia</taxon>
        <taxon>Lophotrochozoa</taxon>
        <taxon>Platyhelminthes</taxon>
        <taxon>Trematoda</taxon>
        <taxon>Digenea</taxon>
        <taxon>Strigeidida</taxon>
        <taxon>Schistosomatoidea</taxon>
        <taxon>Schistosomatidae</taxon>
        <taxon>Schistosoma</taxon>
    </lineage>
</organism>
<dbReference type="GO" id="GO:0006043">
    <property type="term" value="P:glucosamine catabolic process"/>
    <property type="evidence" value="ECO:0007669"/>
    <property type="project" value="TreeGrafter"/>
</dbReference>
<dbReference type="STRING" id="6186.A0A183JTM2"/>
<proteinExistence type="predicted"/>
<reference evidence="4" key="1">
    <citation type="submission" date="2016-06" db="UniProtKB">
        <authorList>
            <consortium name="WormBaseParasite"/>
        </authorList>
    </citation>
    <scope>IDENTIFICATION</scope>
</reference>
<dbReference type="GO" id="GO:0005737">
    <property type="term" value="C:cytoplasm"/>
    <property type="evidence" value="ECO:0007669"/>
    <property type="project" value="TreeGrafter"/>
</dbReference>
<dbReference type="InterPro" id="IPR004547">
    <property type="entry name" value="Glucosamine6P_isomerase"/>
</dbReference>
<comment type="catalytic activity">
    <reaction evidence="1">
        <text>alpha-D-glucosamine 6-phosphate + H2O = beta-D-fructose 6-phosphate + NH4(+)</text>
        <dbReference type="Rhea" id="RHEA:12172"/>
        <dbReference type="ChEBI" id="CHEBI:15377"/>
        <dbReference type="ChEBI" id="CHEBI:28938"/>
        <dbReference type="ChEBI" id="CHEBI:57634"/>
        <dbReference type="ChEBI" id="CHEBI:75989"/>
        <dbReference type="EC" id="3.5.99.6"/>
    </reaction>
</comment>
<protein>
    <submittedName>
        <fullName evidence="4">Glucosamine-6-phosphate deaminase</fullName>
    </submittedName>
</protein>
<dbReference type="WBParaSite" id="SCUD_0000606201-mRNA-1">
    <property type="protein sequence ID" value="SCUD_0000606201-mRNA-1"/>
    <property type="gene ID" value="SCUD_0000606201"/>
</dbReference>
<dbReference type="SUPFAM" id="SSF100950">
    <property type="entry name" value="NagB/RpiA/CoA transferase-like"/>
    <property type="match status" value="1"/>
</dbReference>
<reference evidence="2 3" key="2">
    <citation type="submission" date="2018-11" db="EMBL/GenBank/DDBJ databases">
        <authorList>
            <consortium name="Pathogen Informatics"/>
        </authorList>
    </citation>
    <scope>NUCLEOTIDE SEQUENCE [LARGE SCALE GENOMIC DNA]</scope>
    <source>
        <strain evidence="2">Dakar</strain>
        <strain evidence="3">Dakar, Senegal</strain>
    </source>
</reference>
<evidence type="ECO:0000313" key="3">
    <source>
        <dbReference type="Proteomes" id="UP000279833"/>
    </source>
</evidence>
<dbReference type="GO" id="GO:0042802">
    <property type="term" value="F:identical protein binding"/>
    <property type="evidence" value="ECO:0007669"/>
    <property type="project" value="TreeGrafter"/>
</dbReference>
<dbReference type="PANTHER" id="PTHR11280">
    <property type="entry name" value="GLUCOSAMINE-6-PHOSPHATE ISOMERASE"/>
    <property type="match status" value="1"/>
</dbReference>
<evidence type="ECO:0000256" key="1">
    <source>
        <dbReference type="ARBA" id="ARBA00000644"/>
    </source>
</evidence>
<name>A0A183JTM2_9TREM</name>
<evidence type="ECO:0000313" key="2">
    <source>
        <dbReference type="EMBL" id="VDP00516.1"/>
    </source>
</evidence>
<gene>
    <name evidence="2" type="ORF">SCUD_LOCUS6062</name>
</gene>
<dbReference type="GO" id="GO:0019262">
    <property type="term" value="P:N-acetylneuraminate catabolic process"/>
    <property type="evidence" value="ECO:0007669"/>
    <property type="project" value="TreeGrafter"/>
</dbReference>
<dbReference type="Gene3D" id="3.40.50.1360">
    <property type="match status" value="1"/>
</dbReference>
<sequence>MRLLILEDPEEVAVWAAKYVMKKITDFSPSESRYFVLGLPTGSTPLGMYKRLIEFHHDGKLSFRYVKTFNMDEYLGLSHDHPQSYHYYMYHNFFKVR</sequence>
<dbReference type="PANTHER" id="PTHR11280:SF5">
    <property type="entry name" value="GLUCOSAMINE-6-PHOSPHATE ISOMERASE"/>
    <property type="match status" value="1"/>
</dbReference>
<evidence type="ECO:0000313" key="4">
    <source>
        <dbReference type="WBParaSite" id="SCUD_0000606201-mRNA-1"/>
    </source>
</evidence>
<dbReference type="Proteomes" id="UP000279833">
    <property type="component" value="Unassembled WGS sequence"/>
</dbReference>